<sequence length="370" mass="40907">MKSVYSAIAAISCFCLITSAHAVEGDRELFPAKGIEETGRLLIHAATDLEAMRPIVLDFQETAPGVAVEILDFVTNDLFREVAAACADGRQNADIILSSSVDQLVRLANDGCAQPHQSSETAKVANWANWRDEVFGFTFEPVVFAYDKRAIPPEDVPTSHVALVDLLRRKPDEYRGRIGTYDISASGIGYLLAFYDSRQAPTTYGRLLESVSRVEPVIRCCNNEVLGALSTGEIRIAYNVLGSYAYFAMRSNPALGIIIPQDYTLVLSRGAMIPSTARDAVLGRRFLDYLLSDRSRDIASRSSFFFAENAPLPEGVEGPEDLIESGAGRPIRIGPTLLAAQDEIQRRTFIDSWYRLIRPYSLPNLDLFKR</sequence>
<evidence type="ECO:0000313" key="2">
    <source>
        <dbReference type="Proteomes" id="UP000298735"/>
    </source>
</evidence>
<reference evidence="1" key="1">
    <citation type="submission" date="2022-10" db="EMBL/GenBank/DDBJ databases">
        <title>Complete genome sequence of Agrobacterium salinitolerans CFBP5507.</title>
        <authorList>
            <person name="Tchabashvili S."/>
            <person name="Yen H.-C."/>
            <person name="Haryono M."/>
            <person name="Lin Y.-C."/>
            <person name="Lai E.-M."/>
            <person name="Kuo C.-H."/>
        </authorList>
    </citation>
    <scope>NUCLEOTIDE SEQUENCE</scope>
    <source>
        <strain evidence="1">CFBP5507</strain>
    </source>
</reference>
<evidence type="ECO:0000313" key="1">
    <source>
        <dbReference type="EMBL" id="UYZ09913.1"/>
    </source>
</evidence>
<accession>A0A4Z1QNJ8</accession>
<dbReference type="AlphaFoldDB" id="A0A4Z1QNJ8"/>
<gene>
    <name evidence="1" type="ORF">CFBP5507_19935</name>
</gene>
<dbReference type="EMBL" id="CP109969">
    <property type="protein sequence ID" value="UYZ09913.1"/>
    <property type="molecule type" value="Genomic_DNA"/>
</dbReference>
<name>A0A4Z1QNJ8_9HYPH</name>
<dbReference type="SUPFAM" id="SSF53850">
    <property type="entry name" value="Periplasmic binding protein-like II"/>
    <property type="match status" value="1"/>
</dbReference>
<dbReference type="PANTHER" id="PTHR30006:SF25">
    <property type="entry name" value="PHOSPHOGLYCERATE TRANSPORT REGULATORY PROTEIN PGTC"/>
    <property type="match status" value="1"/>
</dbReference>
<protein>
    <submittedName>
        <fullName evidence="1">ABC transporter substrate-binding protein</fullName>
    </submittedName>
</protein>
<dbReference type="Gene3D" id="3.40.190.10">
    <property type="entry name" value="Periplasmic binding protein-like II"/>
    <property type="match status" value="2"/>
</dbReference>
<dbReference type="Proteomes" id="UP000298735">
    <property type="component" value="Chromosome Linear"/>
</dbReference>
<organism evidence="1 2">
    <name type="scientific">Agrobacterium salinitolerans</name>
    <dbReference type="NCBI Taxonomy" id="1183413"/>
    <lineage>
        <taxon>Bacteria</taxon>
        <taxon>Pseudomonadati</taxon>
        <taxon>Pseudomonadota</taxon>
        <taxon>Alphaproteobacteria</taxon>
        <taxon>Hyphomicrobiales</taxon>
        <taxon>Rhizobiaceae</taxon>
        <taxon>Rhizobium/Agrobacterium group</taxon>
        <taxon>Agrobacterium</taxon>
    </lineage>
</organism>
<dbReference type="PANTHER" id="PTHR30006">
    <property type="entry name" value="THIAMINE-BINDING PERIPLASMIC PROTEIN-RELATED"/>
    <property type="match status" value="1"/>
</dbReference>
<dbReference type="RefSeq" id="WP_137411345.1">
    <property type="nucleotide sequence ID" value="NZ_CP109969.1"/>
</dbReference>
<dbReference type="GO" id="GO:0030288">
    <property type="term" value="C:outer membrane-bounded periplasmic space"/>
    <property type="evidence" value="ECO:0007669"/>
    <property type="project" value="TreeGrafter"/>
</dbReference>
<dbReference type="Pfam" id="PF13343">
    <property type="entry name" value="SBP_bac_6"/>
    <property type="match status" value="1"/>
</dbReference>
<dbReference type="OrthoDB" id="8673316at2"/>
<dbReference type="KEGG" id="asal:CFBP5507_19935"/>
<proteinExistence type="predicted"/>